<keyword evidence="1 3" id="KW-0560">Oxidoreductase</keyword>
<gene>
    <name evidence="6" type="ORF">ACFQ4G_04055</name>
</gene>
<feature type="domain" description="D-isomer specific 2-hydroxyacid dehydrogenase NAD-binding" evidence="5">
    <location>
        <begin position="109"/>
        <end position="281"/>
    </location>
</feature>
<evidence type="ECO:0000313" key="6">
    <source>
        <dbReference type="EMBL" id="MFD1300758.1"/>
    </source>
</evidence>
<dbReference type="SUPFAM" id="SSF51735">
    <property type="entry name" value="NAD(P)-binding Rossmann-fold domains"/>
    <property type="match status" value="1"/>
</dbReference>
<evidence type="ECO:0000259" key="4">
    <source>
        <dbReference type="Pfam" id="PF00389"/>
    </source>
</evidence>
<dbReference type="Pfam" id="PF02826">
    <property type="entry name" value="2-Hacid_dh_C"/>
    <property type="match status" value="1"/>
</dbReference>
<dbReference type="EMBL" id="JBHTND010000004">
    <property type="protein sequence ID" value="MFD1300758.1"/>
    <property type="molecule type" value="Genomic_DNA"/>
</dbReference>
<evidence type="ECO:0000259" key="5">
    <source>
        <dbReference type="Pfam" id="PF02826"/>
    </source>
</evidence>
<accession>A0ABW3WTT9</accession>
<evidence type="ECO:0000256" key="2">
    <source>
        <dbReference type="ARBA" id="ARBA00023027"/>
    </source>
</evidence>
<dbReference type="PANTHER" id="PTHR10996">
    <property type="entry name" value="2-HYDROXYACID DEHYDROGENASE-RELATED"/>
    <property type="match status" value="1"/>
</dbReference>
<name>A0ABW3WTT9_9HYPH</name>
<dbReference type="InterPro" id="IPR006139">
    <property type="entry name" value="D-isomer_2_OHA_DH_cat_dom"/>
</dbReference>
<sequence length="326" mass="34763">MQPADLLLLKPMQRSVMDALAAAFTLHRADTAPDLDAFYREIGPRIRAMATGAQAPVDRALIERLPHLEIVASFGVGYDTIDVTAAAERGVVVTNTPDVLSDEVADLALGLLLATIREIPQADRYLRAGHWPTRTYPLTATLRGRHVGILGLGRIGRAIAHRLEGFGVTLSYHGRRRQEDVAYGFHPTLLEMAQAVDVLMIVAPGGPETNGIVNAEILQALGPEGIVVNVARGSLIDEPALIEALRSGTIHGAGLDVFATEPRVPEAFLGLDRVVLLPHVGSGSVHTREAMGRLVVDNLLSWFSGQGPLTPVPETPVGGHSAEAGR</sequence>
<evidence type="ECO:0000256" key="1">
    <source>
        <dbReference type="ARBA" id="ARBA00023002"/>
    </source>
</evidence>
<comment type="similarity">
    <text evidence="3">Belongs to the D-isomer specific 2-hydroxyacid dehydrogenase family.</text>
</comment>
<comment type="caution">
    <text evidence="6">The sequence shown here is derived from an EMBL/GenBank/DDBJ whole genome shotgun (WGS) entry which is preliminary data.</text>
</comment>
<dbReference type="InterPro" id="IPR036291">
    <property type="entry name" value="NAD(P)-bd_dom_sf"/>
</dbReference>
<dbReference type="PANTHER" id="PTHR10996:SF178">
    <property type="entry name" value="2-HYDROXYACID DEHYDROGENASE YGL185C-RELATED"/>
    <property type="match status" value="1"/>
</dbReference>
<dbReference type="CDD" id="cd12156">
    <property type="entry name" value="HPPR"/>
    <property type="match status" value="1"/>
</dbReference>
<keyword evidence="2" id="KW-0520">NAD</keyword>
<dbReference type="RefSeq" id="WP_238204131.1">
    <property type="nucleotide sequence ID" value="NZ_JBHTND010000004.1"/>
</dbReference>
<protein>
    <submittedName>
        <fullName evidence="6">2-hydroxyacid dehydrogenase</fullName>
    </submittedName>
</protein>
<dbReference type="Pfam" id="PF00389">
    <property type="entry name" value="2-Hacid_dh"/>
    <property type="match status" value="1"/>
</dbReference>
<dbReference type="Gene3D" id="3.40.50.720">
    <property type="entry name" value="NAD(P)-binding Rossmann-like Domain"/>
    <property type="match status" value="2"/>
</dbReference>
<dbReference type="InterPro" id="IPR050223">
    <property type="entry name" value="D-isomer_2-hydroxyacid_DH"/>
</dbReference>
<dbReference type="SUPFAM" id="SSF52283">
    <property type="entry name" value="Formate/glycerate dehydrogenase catalytic domain-like"/>
    <property type="match status" value="1"/>
</dbReference>
<evidence type="ECO:0000256" key="3">
    <source>
        <dbReference type="RuleBase" id="RU003719"/>
    </source>
</evidence>
<evidence type="ECO:0000313" key="7">
    <source>
        <dbReference type="Proteomes" id="UP001597176"/>
    </source>
</evidence>
<reference evidence="7" key="1">
    <citation type="journal article" date="2019" name="Int. J. Syst. Evol. Microbiol.">
        <title>The Global Catalogue of Microorganisms (GCM) 10K type strain sequencing project: providing services to taxonomists for standard genome sequencing and annotation.</title>
        <authorList>
            <consortium name="The Broad Institute Genomics Platform"/>
            <consortium name="The Broad Institute Genome Sequencing Center for Infectious Disease"/>
            <person name="Wu L."/>
            <person name="Ma J."/>
        </authorList>
    </citation>
    <scope>NUCLEOTIDE SEQUENCE [LARGE SCALE GENOMIC DNA]</scope>
    <source>
        <strain evidence="7">CCUG 56108</strain>
    </source>
</reference>
<dbReference type="InterPro" id="IPR006140">
    <property type="entry name" value="D-isomer_DH_NAD-bd"/>
</dbReference>
<feature type="domain" description="D-isomer specific 2-hydroxyacid dehydrogenase catalytic" evidence="4">
    <location>
        <begin position="9"/>
        <end position="312"/>
    </location>
</feature>
<proteinExistence type="inferred from homology"/>
<keyword evidence="7" id="KW-1185">Reference proteome</keyword>
<dbReference type="Proteomes" id="UP001597176">
    <property type="component" value="Unassembled WGS sequence"/>
</dbReference>
<organism evidence="6 7">
    <name type="scientific">Methylobacterium marchantiae</name>
    <dbReference type="NCBI Taxonomy" id="600331"/>
    <lineage>
        <taxon>Bacteria</taxon>
        <taxon>Pseudomonadati</taxon>
        <taxon>Pseudomonadota</taxon>
        <taxon>Alphaproteobacteria</taxon>
        <taxon>Hyphomicrobiales</taxon>
        <taxon>Methylobacteriaceae</taxon>
        <taxon>Methylobacterium</taxon>
    </lineage>
</organism>